<comment type="subcellular location">
    <subcellularLocation>
        <location evidence="1">Cell membrane</location>
        <topology evidence="1">Multi-pass membrane protein</topology>
    </subcellularLocation>
</comment>
<sequence length="400" mass="41331">MTAVDQPSTDERTPPARWFAVATVALGIFALVTAEQLPVGLLTSVSGSLHVSEGAAGLMVTVPGLVAALAAPLVPMAAGRTDRRWLLVGLIAVMAAAHLVSAVTPNYALLLVARVLVGLSIGGFWSIAGGLAVRLVSPRSVPRATSIIFGGVAAANVLGVPVGTLLGERTDWRTAFAAMGWLGLLLLLGLLFLLPKLPAEHPVRVRVLVAQWRNAGVRAAVVATFLMITGQFTAYTFVSPALQTISTAPEHLISSVLLGYGVAGIVGNFVAGAVGGRDTLRTVVIISVSLAAVMAVLPVLGGTPVRGIALVVLWGLAYGGVSVTLQTWVLRAAPEATEPASALYAAMFNLSISLGAFVGGVVVDRVSLPAVLWLGSLLVFLTALVAWRTRRVVPELTQTT</sequence>
<evidence type="ECO:0000256" key="2">
    <source>
        <dbReference type="ARBA" id="ARBA00022475"/>
    </source>
</evidence>
<dbReference type="PANTHER" id="PTHR43124:SF3">
    <property type="entry name" value="CHLORAMPHENICOL EFFLUX PUMP RV0191"/>
    <property type="match status" value="1"/>
</dbReference>
<feature type="transmembrane region" description="Helical" evidence="6">
    <location>
        <begin position="215"/>
        <end position="237"/>
    </location>
</feature>
<feature type="transmembrane region" description="Helical" evidence="6">
    <location>
        <begin position="85"/>
        <end position="103"/>
    </location>
</feature>
<comment type="caution">
    <text evidence="8">The sequence shown here is derived from an EMBL/GenBank/DDBJ whole genome shotgun (WGS) entry which is preliminary data.</text>
</comment>
<feature type="transmembrane region" description="Helical" evidence="6">
    <location>
        <begin position="342"/>
        <end position="362"/>
    </location>
</feature>
<evidence type="ECO:0000256" key="4">
    <source>
        <dbReference type="ARBA" id="ARBA00022989"/>
    </source>
</evidence>
<gene>
    <name evidence="8" type="ORF">LX15_002553</name>
</gene>
<dbReference type="CDD" id="cd17324">
    <property type="entry name" value="MFS_NepI_like"/>
    <property type="match status" value="1"/>
</dbReference>
<keyword evidence="4 6" id="KW-1133">Transmembrane helix</keyword>
<evidence type="ECO:0000256" key="3">
    <source>
        <dbReference type="ARBA" id="ARBA00022692"/>
    </source>
</evidence>
<feature type="transmembrane region" description="Helical" evidence="6">
    <location>
        <begin position="307"/>
        <end position="330"/>
    </location>
</feature>
<keyword evidence="9" id="KW-1185">Reference proteome</keyword>
<protein>
    <submittedName>
        <fullName evidence="8">Arabinose efflux permease, MFS family</fullName>
    </submittedName>
</protein>
<dbReference type="SUPFAM" id="SSF103473">
    <property type="entry name" value="MFS general substrate transporter"/>
    <property type="match status" value="1"/>
</dbReference>
<feature type="transmembrane region" description="Helical" evidence="6">
    <location>
        <begin position="368"/>
        <end position="387"/>
    </location>
</feature>
<name>A0ABT1HTJ9_STRSD</name>
<evidence type="ECO:0000256" key="6">
    <source>
        <dbReference type="SAM" id="Phobius"/>
    </source>
</evidence>
<dbReference type="PROSITE" id="PS50850">
    <property type="entry name" value="MFS"/>
    <property type="match status" value="1"/>
</dbReference>
<accession>A0ABT1HTJ9</accession>
<feature type="transmembrane region" description="Helical" evidence="6">
    <location>
        <begin position="257"/>
        <end position="276"/>
    </location>
</feature>
<feature type="transmembrane region" description="Helical" evidence="6">
    <location>
        <begin position="283"/>
        <end position="301"/>
    </location>
</feature>
<dbReference type="InterPro" id="IPR011701">
    <property type="entry name" value="MFS"/>
</dbReference>
<feature type="domain" description="Major facilitator superfamily (MFS) profile" evidence="7">
    <location>
        <begin position="20"/>
        <end position="394"/>
    </location>
</feature>
<dbReference type="InterPro" id="IPR036259">
    <property type="entry name" value="MFS_trans_sf"/>
</dbReference>
<dbReference type="Pfam" id="PF07690">
    <property type="entry name" value="MFS_1"/>
    <property type="match status" value="1"/>
</dbReference>
<feature type="transmembrane region" description="Helical" evidence="6">
    <location>
        <begin position="172"/>
        <end position="194"/>
    </location>
</feature>
<dbReference type="PANTHER" id="PTHR43124">
    <property type="entry name" value="PURINE EFFLUX PUMP PBUE"/>
    <property type="match status" value="1"/>
</dbReference>
<keyword evidence="2" id="KW-1003">Cell membrane</keyword>
<reference evidence="8 9" key="1">
    <citation type="submission" date="2022-06" db="EMBL/GenBank/DDBJ databases">
        <title>Genomic Encyclopedia of Archaeal and Bacterial Type Strains, Phase II (KMG-II): from individual species to whole genera.</title>
        <authorList>
            <person name="Goeker M."/>
        </authorList>
    </citation>
    <scope>NUCLEOTIDE SEQUENCE [LARGE SCALE GENOMIC DNA]</scope>
    <source>
        <strain evidence="8 9">DSM 40477</strain>
    </source>
</reference>
<dbReference type="Gene3D" id="1.20.1250.20">
    <property type="entry name" value="MFS general substrate transporter like domains"/>
    <property type="match status" value="1"/>
</dbReference>
<keyword evidence="5 6" id="KW-0472">Membrane</keyword>
<feature type="transmembrane region" description="Helical" evidence="6">
    <location>
        <begin position="145"/>
        <end position="166"/>
    </location>
</feature>
<proteinExistence type="predicted"/>
<feature type="transmembrane region" description="Helical" evidence="6">
    <location>
        <begin position="16"/>
        <end position="34"/>
    </location>
</feature>
<organism evidence="8 9">
    <name type="scientific">Streptoalloteichus tenebrarius (strain ATCC 17920 / DSM 40477 / JCM 4838 / CBS 697.72 / NBRC 16177 / NCIMB 11028 / NRRL B-12390 / A12253. 1 / ISP 5477)</name>
    <name type="common">Streptomyces tenebrarius</name>
    <dbReference type="NCBI Taxonomy" id="1933"/>
    <lineage>
        <taxon>Bacteria</taxon>
        <taxon>Bacillati</taxon>
        <taxon>Actinomycetota</taxon>
        <taxon>Actinomycetes</taxon>
        <taxon>Pseudonocardiales</taxon>
        <taxon>Pseudonocardiaceae</taxon>
        <taxon>Streptoalloteichus</taxon>
    </lineage>
</organism>
<dbReference type="InterPro" id="IPR050189">
    <property type="entry name" value="MFS_Efflux_Transporters"/>
</dbReference>
<evidence type="ECO:0000313" key="8">
    <source>
        <dbReference type="EMBL" id="MCP2258855.1"/>
    </source>
</evidence>
<dbReference type="Proteomes" id="UP001205311">
    <property type="component" value="Unassembled WGS sequence"/>
</dbReference>
<dbReference type="InterPro" id="IPR020846">
    <property type="entry name" value="MFS_dom"/>
</dbReference>
<evidence type="ECO:0000256" key="1">
    <source>
        <dbReference type="ARBA" id="ARBA00004651"/>
    </source>
</evidence>
<feature type="transmembrane region" description="Helical" evidence="6">
    <location>
        <begin position="54"/>
        <end position="73"/>
    </location>
</feature>
<dbReference type="RefSeq" id="WP_253669766.1">
    <property type="nucleotide sequence ID" value="NZ_JAMTCP010000011.1"/>
</dbReference>
<keyword evidence="3 6" id="KW-0812">Transmembrane</keyword>
<evidence type="ECO:0000259" key="7">
    <source>
        <dbReference type="PROSITE" id="PS50850"/>
    </source>
</evidence>
<evidence type="ECO:0000256" key="5">
    <source>
        <dbReference type="ARBA" id="ARBA00023136"/>
    </source>
</evidence>
<dbReference type="EMBL" id="JAMTCP010000011">
    <property type="protein sequence ID" value="MCP2258855.1"/>
    <property type="molecule type" value="Genomic_DNA"/>
</dbReference>
<feature type="transmembrane region" description="Helical" evidence="6">
    <location>
        <begin position="109"/>
        <end position="133"/>
    </location>
</feature>
<evidence type="ECO:0000313" key="9">
    <source>
        <dbReference type="Proteomes" id="UP001205311"/>
    </source>
</evidence>